<dbReference type="InterPro" id="IPR011009">
    <property type="entry name" value="Kinase-like_dom_sf"/>
</dbReference>
<dbReference type="InterPro" id="IPR000719">
    <property type="entry name" value="Prot_kinase_dom"/>
</dbReference>
<gene>
    <name evidence="4" type="ORF">AB1Y20_016213</name>
</gene>
<dbReference type="GO" id="GO:0005524">
    <property type="term" value="F:ATP binding"/>
    <property type="evidence" value="ECO:0007669"/>
    <property type="project" value="UniProtKB-KW"/>
</dbReference>
<evidence type="ECO:0000256" key="1">
    <source>
        <dbReference type="ARBA" id="ARBA00022741"/>
    </source>
</evidence>
<evidence type="ECO:0000313" key="4">
    <source>
        <dbReference type="EMBL" id="KAL1496250.1"/>
    </source>
</evidence>
<feature type="domain" description="Protein kinase" evidence="3">
    <location>
        <begin position="1"/>
        <end position="92"/>
    </location>
</feature>
<proteinExistence type="predicted"/>
<dbReference type="AlphaFoldDB" id="A0AB34IFG2"/>
<keyword evidence="2" id="KW-0067">ATP-binding</keyword>
<dbReference type="EMBL" id="JBGBPQ010000029">
    <property type="protein sequence ID" value="KAL1496250.1"/>
    <property type="molecule type" value="Genomic_DNA"/>
</dbReference>
<dbReference type="GO" id="GO:0004674">
    <property type="term" value="F:protein serine/threonine kinase activity"/>
    <property type="evidence" value="ECO:0007669"/>
    <property type="project" value="TreeGrafter"/>
</dbReference>
<reference evidence="4 5" key="1">
    <citation type="journal article" date="2024" name="Science">
        <title>Giant polyketide synthase enzymes in the biosynthesis of giant marine polyether toxins.</title>
        <authorList>
            <person name="Fallon T.R."/>
            <person name="Shende V.V."/>
            <person name="Wierzbicki I.H."/>
            <person name="Pendleton A.L."/>
            <person name="Watervoot N.F."/>
            <person name="Auber R.P."/>
            <person name="Gonzalez D.J."/>
            <person name="Wisecaver J.H."/>
            <person name="Moore B.S."/>
        </authorList>
    </citation>
    <scope>NUCLEOTIDE SEQUENCE [LARGE SCALE GENOMIC DNA]</scope>
    <source>
        <strain evidence="4 5">12B1</strain>
    </source>
</reference>
<dbReference type="InterPro" id="IPR050629">
    <property type="entry name" value="STE20/SPS1-PAK"/>
</dbReference>
<dbReference type="Proteomes" id="UP001515480">
    <property type="component" value="Unassembled WGS sequence"/>
</dbReference>
<organism evidence="4 5">
    <name type="scientific">Prymnesium parvum</name>
    <name type="common">Toxic golden alga</name>
    <dbReference type="NCBI Taxonomy" id="97485"/>
    <lineage>
        <taxon>Eukaryota</taxon>
        <taxon>Haptista</taxon>
        <taxon>Haptophyta</taxon>
        <taxon>Prymnesiophyceae</taxon>
        <taxon>Prymnesiales</taxon>
        <taxon>Prymnesiaceae</taxon>
        <taxon>Prymnesium</taxon>
    </lineage>
</organism>
<name>A0AB34IFG2_PRYPA</name>
<dbReference type="Gene3D" id="1.10.510.10">
    <property type="entry name" value="Transferase(Phosphotransferase) domain 1"/>
    <property type="match status" value="1"/>
</dbReference>
<comment type="caution">
    <text evidence="4">The sequence shown here is derived from an EMBL/GenBank/DDBJ whole genome shotgun (WGS) entry which is preliminary data.</text>
</comment>
<evidence type="ECO:0000259" key="3">
    <source>
        <dbReference type="PROSITE" id="PS50011"/>
    </source>
</evidence>
<dbReference type="PANTHER" id="PTHR48012">
    <property type="entry name" value="STERILE20-LIKE KINASE, ISOFORM B-RELATED"/>
    <property type="match status" value="1"/>
</dbReference>
<evidence type="ECO:0000256" key="2">
    <source>
        <dbReference type="ARBA" id="ARBA00022840"/>
    </source>
</evidence>
<dbReference type="Pfam" id="PF00069">
    <property type="entry name" value="Pkinase"/>
    <property type="match status" value="1"/>
</dbReference>
<protein>
    <recommendedName>
        <fullName evidence="3">Protein kinase domain-containing protein</fullName>
    </recommendedName>
</protein>
<dbReference type="PANTHER" id="PTHR48012:SF2">
    <property type="entry name" value="STERILE20-LIKE KINASE, ISOFORM B"/>
    <property type="match status" value="1"/>
</dbReference>
<dbReference type="SUPFAM" id="SSF56112">
    <property type="entry name" value="Protein kinase-like (PK-like)"/>
    <property type="match status" value="1"/>
</dbReference>
<keyword evidence="5" id="KW-1185">Reference proteome</keyword>
<evidence type="ECO:0000313" key="5">
    <source>
        <dbReference type="Proteomes" id="UP001515480"/>
    </source>
</evidence>
<accession>A0AB34IFG2</accession>
<keyword evidence="1" id="KW-0547">Nucleotide-binding</keyword>
<sequence>MAPEVVQNGTYDMRADVWSLGITAIEMAQMAPPLHDMRPVLKVMFHIASKPAPFFNEPEKYSEEFREFVTAALEKDPLLRPDSTEMYARPFVANAKREDLKELIKSALWFKSNPRPPSPANSLDDSTLGGSLTMHTAQGHTLGASPAAGGTFCEHESGDGTFVMHGTGGGGTFVHHDGTLPAKPADGQTLRSADLPLASAERDLAECVQRRQLVSVHTPRVGSSAVVPGMEAQDDTALMGLQHGFLLTHPSPHPSPPAPLYSSLTAECSCPPFAALRVEGDAAGNPPRDE</sequence>
<dbReference type="PROSITE" id="PS50011">
    <property type="entry name" value="PROTEIN_KINASE_DOM"/>
    <property type="match status" value="1"/>
</dbReference>
<dbReference type="GO" id="GO:0005737">
    <property type="term" value="C:cytoplasm"/>
    <property type="evidence" value="ECO:0007669"/>
    <property type="project" value="TreeGrafter"/>
</dbReference>